<evidence type="ECO:0008006" key="3">
    <source>
        <dbReference type="Google" id="ProtNLM"/>
    </source>
</evidence>
<protein>
    <recommendedName>
        <fullName evidence="3">HECT-type E3 ubiquitin transferase</fullName>
    </recommendedName>
</protein>
<organism evidence="1 2">
    <name type="scientific">Polarella glacialis</name>
    <name type="common">Dinoflagellate</name>
    <dbReference type="NCBI Taxonomy" id="89957"/>
    <lineage>
        <taxon>Eukaryota</taxon>
        <taxon>Sar</taxon>
        <taxon>Alveolata</taxon>
        <taxon>Dinophyceae</taxon>
        <taxon>Suessiales</taxon>
        <taxon>Suessiaceae</taxon>
        <taxon>Polarella</taxon>
    </lineage>
</organism>
<dbReference type="AlphaFoldDB" id="A0A813JIY5"/>
<gene>
    <name evidence="1" type="ORF">PGLA2088_LOCUS19799</name>
</gene>
<evidence type="ECO:0000313" key="2">
    <source>
        <dbReference type="Proteomes" id="UP000626109"/>
    </source>
</evidence>
<dbReference type="Proteomes" id="UP000626109">
    <property type="component" value="Unassembled WGS sequence"/>
</dbReference>
<proteinExistence type="predicted"/>
<feature type="non-terminal residue" evidence="1">
    <location>
        <position position="1"/>
    </location>
</feature>
<comment type="caution">
    <text evidence="1">The sequence shown here is derived from an EMBL/GenBank/DDBJ whole genome shotgun (WGS) entry which is preliminary data.</text>
</comment>
<sequence length="463" mass="50438">DRGFGHMVRLEERPSASPLALKSPVSQQRALVQLTECPQDELLLLLRELKVQRWERCVATNWHPVLNRFDDLLAAFADPQRRTQPNAPSEALVCEVLRVLHEVVFLHQELKGAVDRLRDLLECSELPVLLGALRCLAACPPSRHLQSGPRAFAVERRLQVLSCAGVPCVLGTASFQQACCASEGFDHDFVFEPPYDAAAPAGPSVFKVPISEASTAPEVLLEQLQAAHDMTPALAPALLLQLRLWCRARSLEGRREVVAISLLAICNGVKHVGPGVLQQHLQKRPGLLSELRDLLQSLQAVGPDASVAALRATGAILDSRFGQSRSEASQLSQMLGLSVPHGILACALRGLLSHNPTPSQLEEHNKVLLAALDLFQITTVSNHQTTAQLGHAGMILAMLELMQNTDVHSLPAVSAMLRCLELAAEVSGTAALVLFREFNGLQAFSLRLQREVDLLMALDFRGD</sequence>
<evidence type="ECO:0000313" key="1">
    <source>
        <dbReference type="EMBL" id="CAE8676290.1"/>
    </source>
</evidence>
<accession>A0A813JIY5</accession>
<feature type="non-terminal residue" evidence="1">
    <location>
        <position position="463"/>
    </location>
</feature>
<name>A0A813JIY5_POLGL</name>
<dbReference type="EMBL" id="CAJNNW010025222">
    <property type="protein sequence ID" value="CAE8676290.1"/>
    <property type="molecule type" value="Genomic_DNA"/>
</dbReference>
<reference evidence="1" key="1">
    <citation type="submission" date="2021-02" db="EMBL/GenBank/DDBJ databases">
        <authorList>
            <person name="Dougan E. K."/>
            <person name="Rhodes N."/>
            <person name="Thang M."/>
            <person name="Chan C."/>
        </authorList>
    </citation>
    <scope>NUCLEOTIDE SEQUENCE</scope>
</reference>